<name>A0A427AK40_ENSVE</name>
<proteinExistence type="predicted"/>
<accession>A0A427AK40</accession>
<evidence type="ECO:0000313" key="2">
    <source>
        <dbReference type="Proteomes" id="UP000287651"/>
    </source>
</evidence>
<dbReference type="AlphaFoldDB" id="A0A427AK40"/>
<comment type="caution">
    <text evidence="1">The sequence shown here is derived from an EMBL/GenBank/DDBJ whole genome shotgun (WGS) entry which is preliminary data.</text>
</comment>
<gene>
    <name evidence="1" type="ORF">B296_00009854</name>
</gene>
<sequence>MIKYLAEARWLFGAFRHFTISKVSCTHSKEPGRVKLFRPTISIPEVATTEVEHSWIDEIFRNNKDGSLLKDKATTRRIRRAKAWYCMVCHVTSKLQQVVLHYSTPSPDFLELLLRVTKKEARFIKLLLRCFPSSSGLFSP</sequence>
<organism evidence="1 2">
    <name type="scientific">Ensete ventricosum</name>
    <name type="common">Abyssinian banana</name>
    <name type="synonym">Musa ensete</name>
    <dbReference type="NCBI Taxonomy" id="4639"/>
    <lineage>
        <taxon>Eukaryota</taxon>
        <taxon>Viridiplantae</taxon>
        <taxon>Streptophyta</taxon>
        <taxon>Embryophyta</taxon>
        <taxon>Tracheophyta</taxon>
        <taxon>Spermatophyta</taxon>
        <taxon>Magnoliopsida</taxon>
        <taxon>Liliopsida</taxon>
        <taxon>Zingiberales</taxon>
        <taxon>Musaceae</taxon>
        <taxon>Ensete</taxon>
    </lineage>
</organism>
<reference evidence="1 2" key="1">
    <citation type="journal article" date="2014" name="Agronomy (Basel)">
        <title>A Draft Genome Sequence for Ensete ventricosum, the Drought-Tolerant Tree Against Hunger.</title>
        <authorList>
            <person name="Harrison J."/>
            <person name="Moore K.A."/>
            <person name="Paszkiewicz K."/>
            <person name="Jones T."/>
            <person name="Grant M."/>
            <person name="Ambacheew D."/>
            <person name="Muzemil S."/>
            <person name="Studholme D.J."/>
        </authorList>
    </citation>
    <scope>NUCLEOTIDE SEQUENCE [LARGE SCALE GENOMIC DNA]</scope>
</reference>
<dbReference type="EMBL" id="AMZH03002157">
    <property type="protein sequence ID" value="RRT76584.1"/>
    <property type="molecule type" value="Genomic_DNA"/>
</dbReference>
<evidence type="ECO:0000313" key="1">
    <source>
        <dbReference type="EMBL" id="RRT76584.1"/>
    </source>
</evidence>
<protein>
    <submittedName>
        <fullName evidence="1">Uncharacterized protein</fullName>
    </submittedName>
</protein>
<dbReference type="Proteomes" id="UP000287651">
    <property type="component" value="Unassembled WGS sequence"/>
</dbReference>